<comment type="caution">
    <text evidence="1">The sequence shown here is derived from an EMBL/GenBank/DDBJ whole genome shotgun (WGS) entry which is preliminary data.</text>
</comment>
<sequence>CKTDVPCHLTIRYTDTEQVAHPRTWSKRGLRVLVNPKYCLVKYQEDEQAQNGDTFWHTFGWTGWPPGGAFWWFVYGTSAGVPCLSNTATIHAVYEEQKGADQVGVSDLIKAMEMIPWQSMQWDAFDTSITGWDFSGCTGSGEATFGGGMLTLSTGGVPGSHACAQLYYYPNRHFEYGLKDQIRFIALVPTTAPDVYLAMARGTLWAGHGYGAEFLGREIRALIGEPGWWETRSFDYPFVANRPYLIECKYNPEPWRRSELWVDGIYLGRIDTVPPWANDHRITFDLYTYESININAQIRWCNVWKQSIFTGGYHQE</sequence>
<feature type="non-terminal residue" evidence="1">
    <location>
        <position position="1"/>
    </location>
</feature>
<gene>
    <name evidence="1" type="ORF">S06H3_05659</name>
</gene>
<name>X1J5N0_9ZZZZ</name>
<dbReference type="EMBL" id="BARV01002120">
    <property type="protein sequence ID" value="GAH89991.1"/>
    <property type="molecule type" value="Genomic_DNA"/>
</dbReference>
<organism evidence="1">
    <name type="scientific">marine sediment metagenome</name>
    <dbReference type="NCBI Taxonomy" id="412755"/>
    <lineage>
        <taxon>unclassified sequences</taxon>
        <taxon>metagenomes</taxon>
        <taxon>ecological metagenomes</taxon>
    </lineage>
</organism>
<proteinExistence type="predicted"/>
<dbReference type="AlphaFoldDB" id="X1J5N0"/>
<protein>
    <submittedName>
        <fullName evidence="1">Uncharacterized protein</fullName>
    </submittedName>
</protein>
<reference evidence="1" key="1">
    <citation type="journal article" date="2014" name="Front. Microbiol.">
        <title>High frequency of phylogenetically diverse reductive dehalogenase-homologous genes in deep subseafloor sedimentary metagenomes.</title>
        <authorList>
            <person name="Kawai M."/>
            <person name="Futagami T."/>
            <person name="Toyoda A."/>
            <person name="Takaki Y."/>
            <person name="Nishi S."/>
            <person name="Hori S."/>
            <person name="Arai W."/>
            <person name="Tsubouchi T."/>
            <person name="Morono Y."/>
            <person name="Uchiyama I."/>
            <person name="Ito T."/>
            <person name="Fujiyama A."/>
            <person name="Inagaki F."/>
            <person name="Takami H."/>
        </authorList>
    </citation>
    <scope>NUCLEOTIDE SEQUENCE</scope>
    <source>
        <strain evidence="1">Expedition CK06-06</strain>
    </source>
</reference>
<evidence type="ECO:0000313" key="1">
    <source>
        <dbReference type="EMBL" id="GAH89991.1"/>
    </source>
</evidence>
<accession>X1J5N0</accession>